<dbReference type="InterPro" id="IPR006963">
    <property type="entry name" value="Mopterin_OxRdtase_4Fe-4S_dom"/>
</dbReference>
<evidence type="ECO:0000256" key="1">
    <source>
        <dbReference type="ARBA" id="ARBA00022723"/>
    </source>
</evidence>
<dbReference type="EMBL" id="JBHTHX010002314">
    <property type="protein sequence ID" value="MFD0890250.1"/>
    <property type="molecule type" value="Genomic_DNA"/>
</dbReference>
<evidence type="ECO:0000259" key="4">
    <source>
        <dbReference type="PROSITE" id="PS51669"/>
    </source>
</evidence>
<accession>A0ABW3E2D3</accession>
<keyword evidence="1" id="KW-0479">Metal-binding</keyword>
<feature type="non-terminal residue" evidence="5">
    <location>
        <position position="297"/>
    </location>
</feature>
<sequence>MAVGERGELRVLGACPLDCPDTCSWVVTVRDGRAVGMRGNPEQPYTRGALCVKVNRYLEHAGAPDRVLYPMRRVGPKGAGRFERISWDEALDEISVRLRAIVDEHGGEAIWPYLGTGTLGHIQGCEGVAGRRFWNVLGASRHFLNICSTAGNAGLRLLNGTPGGMDPETFALSRLILLWGTNTLTSGHHLWRFVQEARAAGAYVVAIDPIRTRTAEQADVHLPIRPGTDAALALGLLNVVLSEGAQDDAFLAEHTNGWEGFRAEILRHPPALVAEITGLPEADIRSLGVRLARTRPT</sequence>
<dbReference type="PANTHER" id="PTHR43742">
    <property type="entry name" value="TRIMETHYLAMINE-N-OXIDE REDUCTASE"/>
    <property type="match status" value="1"/>
</dbReference>
<dbReference type="SUPFAM" id="SSF53706">
    <property type="entry name" value="Formate dehydrogenase/DMSO reductase, domains 1-3"/>
    <property type="match status" value="1"/>
</dbReference>
<evidence type="ECO:0000313" key="6">
    <source>
        <dbReference type="Proteomes" id="UP001597024"/>
    </source>
</evidence>
<feature type="domain" description="4Fe-4S Mo/W bis-MGD-type" evidence="4">
    <location>
        <begin position="8"/>
        <end position="65"/>
    </location>
</feature>
<gene>
    <name evidence="5" type="ORF">ACFQ08_37380</name>
</gene>
<protein>
    <submittedName>
        <fullName evidence="5">Molybdopterin-dependent oxidoreductase</fullName>
    </submittedName>
</protein>
<keyword evidence="3" id="KW-0411">Iron-sulfur</keyword>
<reference evidence="6" key="1">
    <citation type="journal article" date="2019" name="Int. J. Syst. Evol. Microbiol.">
        <title>The Global Catalogue of Microorganisms (GCM) 10K type strain sequencing project: providing services to taxonomists for standard genome sequencing and annotation.</title>
        <authorList>
            <consortium name="The Broad Institute Genomics Platform"/>
            <consortium name="The Broad Institute Genome Sequencing Center for Infectious Disease"/>
            <person name="Wu L."/>
            <person name="Ma J."/>
        </authorList>
    </citation>
    <scope>NUCLEOTIDE SEQUENCE [LARGE SCALE GENOMIC DNA]</scope>
    <source>
        <strain evidence="6">CCUG 62974</strain>
    </source>
</reference>
<dbReference type="Gene3D" id="2.20.25.90">
    <property type="entry name" value="ADC-like domains"/>
    <property type="match status" value="1"/>
</dbReference>
<dbReference type="Pfam" id="PF00384">
    <property type="entry name" value="Molybdopterin"/>
    <property type="match status" value="1"/>
</dbReference>
<dbReference type="Proteomes" id="UP001597024">
    <property type="component" value="Unassembled WGS sequence"/>
</dbReference>
<evidence type="ECO:0000313" key="5">
    <source>
        <dbReference type="EMBL" id="MFD0890250.1"/>
    </source>
</evidence>
<keyword evidence="6" id="KW-1185">Reference proteome</keyword>
<organism evidence="5 6">
    <name type="scientific">Streptosporangium algeriense</name>
    <dbReference type="NCBI Taxonomy" id="1682748"/>
    <lineage>
        <taxon>Bacteria</taxon>
        <taxon>Bacillati</taxon>
        <taxon>Actinomycetota</taxon>
        <taxon>Actinomycetes</taxon>
        <taxon>Streptosporangiales</taxon>
        <taxon>Streptosporangiaceae</taxon>
        <taxon>Streptosporangium</taxon>
    </lineage>
</organism>
<dbReference type="InterPro" id="IPR006656">
    <property type="entry name" value="Mopterin_OxRdtase"/>
</dbReference>
<evidence type="ECO:0000256" key="3">
    <source>
        <dbReference type="ARBA" id="ARBA00023014"/>
    </source>
</evidence>
<comment type="caution">
    <text evidence="5">The sequence shown here is derived from an EMBL/GenBank/DDBJ whole genome shotgun (WGS) entry which is preliminary data.</text>
</comment>
<dbReference type="Gene3D" id="3.40.228.10">
    <property type="entry name" value="Dimethylsulfoxide Reductase, domain 2"/>
    <property type="match status" value="1"/>
</dbReference>
<dbReference type="Gene3D" id="3.40.50.740">
    <property type="match status" value="1"/>
</dbReference>
<name>A0ABW3E2D3_9ACTN</name>
<dbReference type="SMART" id="SM00926">
    <property type="entry name" value="Molybdop_Fe4S4"/>
    <property type="match status" value="1"/>
</dbReference>
<dbReference type="PANTHER" id="PTHR43742:SF6">
    <property type="entry name" value="OXIDOREDUCTASE YYAE-RELATED"/>
    <property type="match status" value="1"/>
</dbReference>
<evidence type="ECO:0000256" key="2">
    <source>
        <dbReference type="ARBA" id="ARBA00023004"/>
    </source>
</evidence>
<dbReference type="Pfam" id="PF04879">
    <property type="entry name" value="Molybdop_Fe4S4"/>
    <property type="match status" value="1"/>
</dbReference>
<dbReference type="PROSITE" id="PS51669">
    <property type="entry name" value="4FE4S_MOW_BIS_MGD"/>
    <property type="match status" value="1"/>
</dbReference>
<dbReference type="InterPro" id="IPR050612">
    <property type="entry name" value="Prok_Mopterin_Oxidored"/>
</dbReference>
<proteinExistence type="predicted"/>
<keyword evidence="2" id="KW-0408">Iron</keyword>